<dbReference type="GO" id="GO:0080043">
    <property type="term" value="F:quercetin 3-O-glucosyltransferase activity"/>
    <property type="evidence" value="ECO:0007669"/>
    <property type="project" value="TreeGrafter"/>
</dbReference>
<dbReference type="Gene3D" id="3.40.50.2000">
    <property type="entry name" value="Glycogen Phosphorylase B"/>
    <property type="match status" value="2"/>
</dbReference>
<dbReference type="CDD" id="cd03784">
    <property type="entry name" value="GT1_Gtf-like"/>
    <property type="match status" value="1"/>
</dbReference>
<dbReference type="GO" id="GO:0080044">
    <property type="term" value="F:quercetin 7-O-glucosyltransferase activity"/>
    <property type="evidence" value="ECO:0007669"/>
    <property type="project" value="TreeGrafter"/>
</dbReference>
<dbReference type="PANTHER" id="PTHR11926">
    <property type="entry name" value="GLUCOSYL/GLUCURONOSYL TRANSFERASES"/>
    <property type="match status" value="1"/>
</dbReference>
<keyword evidence="5" id="KW-1185">Reference proteome</keyword>
<evidence type="ECO:0000256" key="1">
    <source>
        <dbReference type="ARBA" id="ARBA00009995"/>
    </source>
</evidence>
<reference evidence="4" key="1">
    <citation type="submission" date="2022-08" db="EMBL/GenBank/DDBJ databases">
        <authorList>
            <person name="Gutierrez-Valencia J."/>
        </authorList>
    </citation>
    <scope>NUCLEOTIDE SEQUENCE</scope>
</reference>
<dbReference type="EMBL" id="CAMGYJ010000003">
    <property type="protein sequence ID" value="CAI0393019.1"/>
    <property type="molecule type" value="Genomic_DNA"/>
</dbReference>
<organism evidence="4 5">
    <name type="scientific">Linum tenue</name>
    <dbReference type="NCBI Taxonomy" id="586396"/>
    <lineage>
        <taxon>Eukaryota</taxon>
        <taxon>Viridiplantae</taxon>
        <taxon>Streptophyta</taxon>
        <taxon>Embryophyta</taxon>
        <taxon>Tracheophyta</taxon>
        <taxon>Spermatophyta</taxon>
        <taxon>Magnoliopsida</taxon>
        <taxon>eudicotyledons</taxon>
        <taxon>Gunneridae</taxon>
        <taxon>Pentapetalae</taxon>
        <taxon>rosids</taxon>
        <taxon>fabids</taxon>
        <taxon>Malpighiales</taxon>
        <taxon>Linaceae</taxon>
        <taxon>Linum</taxon>
    </lineage>
</organism>
<dbReference type="AlphaFoldDB" id="A0AAV0I758"/>
<comment type="similarity">
    <text evidence="1">Belongs to the UDP-glycosyltransferase family.</text>
</comment>
<keyword evidence="2" id="KW-0328">Glycosyltransferase</keyword>
<dbReference type="Pfam" id="PF00201">
    <property type="entry name" value="UDPGT"/>
    <property type="match status" value="1"/>
</dbReference>
<evidence type="ECO:0000313" key="5">
    <source>
        <dbReference type="Proteomes" id="UP001154282"/>
    </source>
</evidence>
<dbReference type="FunFam" id="3.40.50.2000:FF:000120">
    <property type="entry name" value="UDP-glycosyltransferase 76C1"/>
    <property type="match status" value="1"/>
</dbReference>
<protein>
    <submittedName>
        <fullName evidence="4">Uncharacterized protein</fullName>
    </submittedName>
</protein>
<dbReference type="InterPro" id="IPR002213">
    <property type="entry name" value="UDP_glucos_trans"/>
</dbReference>
<dbReference type="FunFam" id="3.40.50.2000:FF:000040">
    <property type="entry name" value="UDP-glycosyltransferase 76C1"/>
    <property type="match status" value="1"/>
</dbReference>
<evidence type="ECO:0000256" key="3">
    <source>
        <dbReference type="ARBA" id="ARBA00022679"/>
    </source>
</evidence>
<dbReference type="SUPFAM" id="SSF53756">
    <property type="entry name" value="UDP-Glycosyltransferase/glycogen phosphorylase"/>
    <property type="match status" value="1"/>
</dbReference>
<comment type="caution">
    <text evidence="4">The sequence shown here is derived from an EMBL/GenBank/DDBJ whole genome shotgun (WGS) entry which is preliminary data.</text>
</comment>
<dbReference type="Proteomes" id="UP001154282">
    <property type="component" value="Unassembled WGS sequence"/>
</dbReference>
<dbReference type="PANTHER" id="PTHR11926:SF1494">
    <property type="entry name" value="FLAVONOL 3-O-GLUCOSYLTRANSFERASE UGT76E12-RELATED"/>
    <property type="match status" value="1"/>
</dbReference>
<name>A0AAV0I758_9ROSI</name>
<keyword evidence="3" id="KW-0808">Transferase</keyword>
<evidence type="ECO:0000256" key="2">
    <source>
        <dbReference type="ARBA" id="ARBA00022676"/>
    </source>
</evidence>
<sequence>MGSEGVILPRHLVLVPCPYQGHINPMLQLGTILHSRGFSISIIHTQFNAPCPRNHPDFNFIAVPDGLPDHLISSGNIPAILLAVNANCHTPLKDRVAQMMQSEKPNGKVSCIIYDEYMYRAESVAYSLRIPSIMLRTNTVSTFLARDFVLRLIDEGQIPLQETAGSIMEKPVPEHYPLRYKDLPTTIFKSLNNFVEVVKNIRLVGSSSAVVWNTLDCLENPLLGQVKQQCRVPIFTVGPMHKSAPQLSTSLLKEDYSCIPWLDKQAENSVIYVSLGSVACISEHELAEMAWGLAKCNLPFLWVVRPGLVRGTRNVRQSLLPNGFREGVGERGRIVEWAPQEEVLAHKAVAGFWSHCGWNSAVESIAEGVPLICRPNFADQKVTARYVTHVWRVGMQLEEELERDAVAAAVRRLMVEEEGLEMRERAVELKGRVEIGTRRGGSSFKDLDRLIDMIRSF</sequence>
<gene>
    <name evidence="4" type="ORF">LITE_LOCUS7768</name>
</gene>
<proteinExistence type="inferred from homology"/>
<accession>A0AAV0I758</accession>
<evidence type="ECO:0000313" key="4">
    <source>
        <dbReference type="EMBL" id="CAI0393019.1"/>
    </source>
</evidence>